<organism evidence="1 2">
    <name type="scientific">Prymnesium parvum</name>
    <name type="common">Toxic golden alga</name>
    <dbReference type="NCBI Taxonomy" id="97485"/>
    <lineage>
        <taxon>Eukaryota</taxon>
        <taxon>Haptista</taxon>
        <taxon>Haptophyta</taxon>
        <taxon>Prymnesiophyceae</taxon>
        <taxon>Prymnesiales</taxon>
        <taxon>Prymnesiaceae</taxon>
        <taxon>Prymnesium</taxon>
    </lineage>
</organism>
<keyword evidence="2" id="KW-1185">Reference proteome</keyword>
<sequence>MRGTLRQREELQGCAFCLEPCCLGSGLGPTKKARRAGSHDGITWCERCFASMHSACWDRYRGERTNAGIKDAAVQSMSREELQQAMTSWFPCPTCRSTGKMAVWPKPRKKSLRQQIKDLEQSIREDAAFLRETESMFARVGYEEQRQLLIGVRRSSMESLARQRTELLTLRGRLAALLAAKPAQVSRALHVVHSPA</sequence>
<evidence type="ECO:0000313" key="2">
    <source>
        <dbReference type="Proteomes" id="UP001515480"/>
    </source>
</evidence>
<gene>
    <name evidence="1" type="ORF">AB1Y20_022289</name>
</gene>
<accession>A0AB34JII2</accession>
<dbReference type="EMBL" id="JBGBPQ010000008">
    <property type="protein sequence ID" value="KAL1520720.1"/>
    <property type="molecule type" value="Genomic_DNA"/>
</dbReference>
<protein>
    <submittedName>
        <fullName evidence="1">Uncharacterized protein</fullName>
    </submittedName>
</protein>
<reference evidence="1 2" key="1">
    <citation type="journal article" date="2024" name="Science">
        <title>Giant polyketide synthase enzymes in the biosynthesis of giant marine polyether toxins.</title>
        <authorList>
            <person name="Fallon T.R."/>
            <person name="Shende V.V."/>
            <person name="Wierzbicki I.H."/>
            <person name="Pendleton A.L."/>
            <person name="Watervoot N.F."/>
            <person name="Auber R.P."/>
            <person name="Gonzalez D.J."/>
            <person name="Wisecaver J.H."/>
            <person name="Moore B.S."/>
        </authorList>
    </citation>
    <scope>NUCLEOTIDE SEQUENCE [LARGE SCALE GENOMIC DNA]</scope>
    <source>
        <strain evidence="1 2">12B1</strain>
    </source>
</reference>
<name>A0AB34JII2_PRYPA</name>
<dbReference type="AlphaFoldDB" id="A0AB34JII2"/>
<proteinExistence type="predicted"/>
<dbReference type="Proteomes" id="UP001515480">
    <property type="component" value="Unassembled WGS sequence"/>
</dbReference>
<evidence type="ECO:0000313" key="1">
    <source>
        <dbReference type="EMBL" id="KAL1520720.1"/>
    </source>
</evidence>
<comment type="caution">
    <text evidence="1">The sequence shown here is derived from an EMBL/GenBank/DDBJ whole genome shotgun (WGS) entry which is preliminary data.</text>
</comment>